<dbReference type="STRING" id="1328759.A0A5C2SP28"/>
<accession>A0A5C2SP28</accession>
<dbReference type="OrthoDB" id="2959034at2759"/>
<dbReference type="Proteomes" id="UP000313359">
    <property type="component" value="Unassembled WGS sequence"/>
</dbReference>
<evidence type="ECO:0000313" key="2">
    <source>
        <dbReference type="Proteomes" id="UP000313359"/>
    </source>
</evidence>
<reference evidence="1" key="1">
    <citation type="journal article" date="2018" name="Genome Biol. Evol.">
        <title>Genomics and development of Lentinus tigrinus, a white-rot wood-decaying mushroom with dimorphic fruiting bodies.</title>
        <authorList>
            <person name="Wu B."/>
            <person name="Xu Z."/>
            <person name="Knudson A."/>
            <person name="Carlson A."/>
            <person name="Chen N."/>
            <person name="Kovaka S."/>
            <person name="LaButti K."/>
            <person name="Lipzen A."/>
            <person name="Pennachio C."/>
            <person name="Riley R."/>
            <person name="Schakwitz W."/>
            <person name="Umezawa K."/>
            <person name="Ohm R.A."/>
            <person name="Grigoriev I.V."/>
            <person name="Nagy L.G."/>
            <person name="Gibbons J."/>
            <person name="Hibbett D."/>
        </authorList>
    </citation>
    <scope>NUCLEOTIDE SEQUENCE [LARGE SCALE GENOMIC DNA]</scope>
    <source>
        <strain evidence="1">ALCF2SS1-6</strain>
    </source>
</reference>
<proteinExistence type="predicted"/>
<evidence type="ECO:0000313" key="1">
    <source>
        <dbReference type="EMBL" id="RPD65563.1"/>
    </source>
</evidence>
<dbReference type="AlphaFoldDB" id="A0A5C2SP28"/>
<gene>
    <name evidence="1" type="ORF">L227DRAFT_631143</name>
</gene>
<name>A0A5C2SP28_9APHY</name>
<organism evidence="1 2">
    <name type="scientific">Lentinus tigrinus ALCF2SS1-6</name>
    <dbReference type="NCBI Taxonomy" id="1328759"/>
    <lineage>
        <taxon>Eukaryota</taxon>
        <taxon>Fungi</taxon>
        <taxon>Dikarya</taxon>
        <taxon>Basidiomycota</taxon>
        <taxon>Agaricomycotina</taxon>
        <taxon>Agaricomycetes</taxon>
        <taxon>Polyporales</taxon>
        <taxon>Polyporaceae</taxon>
        <taxon>Lentinus</taxon>
    </lineage>
</organism>
<sequence length="258" mass="28164">MSYLHQVIASMTATVPASSESMRSADLLLLSPHNPISTTSASPVRRTCGHIYPTGLLSLCLSPSARTASEAAQEVRKTLVNLVQGLVRGDDPDCVLAILLRGRMQATSHLQERLTAVPTPHYSAVVNRANVSPNTKDITYLHAMLAYAAPLSTATIDDVRLACLHSRDNTLFQCLRRILAFSPLSPQETLILGSNVPVDEVDARDTDANAMSFLVDYEFEIVARALKGSFERTAEKRSSRIWRVGSAGVYHPDSDIYL</sequence>
<dbReference type="EMBL" id="ML122252">
    <property type="protein sequence ID" value="RPD65563.1"/>
    <property type="molecule type" value="Genomic_DNA"/>
</dbReference>
<protein>
    <submittedName>
        <fullName evidence="1">Uncharacterized protein</fullName>
    </submittedName>
</protein>
<keyword evidence="2" id="KW-1185">Reference proteome</keyword>